<dbReference type="Pfam" id="PF23227">
    <property type="entry name" value="HEAT_MROH2B_C"/>
    <property type="match status" value="1"/>
</dbReference>
<comment type="caution">
    <text evidence="9">The sequence shown here is derived from an EMBL/GenBank/DDBJ whole genome shotgun (WGS) entry which is preliminary data.</text>
</comment>
<dbReference type="SMART" id="SM00028">
    <property type="entry name" value="TPR"/>
    <property type="match status" value="3"/>
</dbReference>
<organism evidence="9 10">
    <name type="scientific">Galemys pyrenaicus</name>
    <name type="common">Iberian desman</name>
    <name type="synonym">Pyrenean desman</name>
    <dbReference type="NCBI Taxonomy" id="202257"/>
    <lineage>
        <taxon>Eukaryota</taxon>
        <taxon>Metazoa</taxon>
        <taxon>Chordata</taxon>
        <taxon>Craniata</taxon>
        <taxon>Vertebrata</taxon>
        <taxon>Euteleostomi</taxon>
        <taxon>Mammalia</taxon>
        <taxon>Eutheria</taxon>
        <taxon>Laurasiatheria</taxon>
        <taxon>Eulipotyphla</taxon>
        <taxon>Talpidae</taxon>
        <taxon>Galemys</taxon>
    </lineage>
</organism>
<evidence type="ECO:0000256" key="2">
    <source>
        <dbReference type="ARBA" id="ARBA00023602"/>
    </source>
</evidence>
<reference evidence="9" key="1">
    <citation type="journal article" date="2021" name="Evol. Appl.">
        <title>The genome of the Pyrenean desman and the effects of bottlenecks and inbreeding on the genomic landscape of an endangered species.</title>
        <authorList>
            <person name="Escoda L."/>
            <person name="Castresana J."/>
        </authorList>
    </citation>
    <scope>NUCLEOTIDE SEQUENCE</scope>
    <source>
        <strain evidence="9">IBE-C5619</strain>
    </source>
</reference>
<dbReference type="InterPro" id="IPR055406">
    <property type="entry name" value="HEAT_Maestro"/>
</dbReference>
<feature type="compositionally biased region" description="Polar residues" evidence="4">
    <location>
        <begin position="20"/>
        <end position="40"/>
    </location>
</feature>
<dbReference type="GO" id="GO:0051879">
    <property type="term" value="F:Hsp90 protein binding"/>
    <property type="evidence" value="ECO:0007669"/>
    <property type="project" value="InterPro"/>
</dbReference>
<feature type="compositionally biased region" description="Polar residues" evidence="4">
    <location>
        <begin position="152"/>
        <end position="161"/>
    </location>
</feature>
<keyword evidence="10" id="KW-1185">Reference proteome</keyword>
<dbReference type="OrthoDB" id="1884734at2759"/>
<dbReference type="CDD" id="cd21380">
    <property type="entry name" value="CTWD_Cns1"/>
    <property type="match status" value="1"/>
</dbReference>
<evidence type="ECO:0000313" key="10">
    <source>
        <dbReference type="Proteomes" id="UP000700334"/>
    </source>
</evidence>
<dbReference type="Gene3D" id="1.25.10.10">
    <property type="entry name" value="Leucine-rich Repeat Variant"/>
    <property type="match status" value="1"/>
</dbReference>
<dbReference type="Pfam" id="PF21047">
    <property type="entry name" value="HEAT_Maestro"/>
    <property type="match status" value="1"/>
</dbReference>
<evidence type="ECO:0000256" key="3">
    <source>
        <dbReference type="SAM" id="Coils"/>
    </source>
</evidence>
<dbReference type="Pfam" id="PF18972">
    <property type="entry name" value="Wheel"/>
    <property type="match status" value="1"/>
</dbReference>
<dbReference type="InterPro" id="IPR045206">
    <property type="entry name" value="Maestro_heat-like_prot"/>
</dbReference>
<name>A0A8J6AH48_GALPY</name>
<evidence type="ECO:0000313" key="9">
    <source>
        <dbReference type="EMBL" id="KAG8518912.1"/>
    </source>
</evidence>
<keyword evidence="1" id="KW-0677">Repeat</keyword>
<feature type="domain" description="Maestro/Maestro-like HEAT-repeats" evidence="8">
    <location>
        <begin position="1028"/>
        <end position="1290"/>
    </location>
</feature>
<evidence type="ECO:0000259" key="7">
    <source>
        <dbReference type="Pfam" id="PF23210"/>
    </source>
</evidence>
<dbReference type="SUPFAM" id="SSF48371">
    <property type="entry name" value="ARM repeat"/>
    <property type="match status" value="2"/>
</dbReference>
<accession>A0A8J6AH48</accession>
<dbReference type="InterPro" id="IPR044059">
    <property type="entry name" value="Csn1/TTC4_wheel"/>
</dbReference>
<dbReference type="GO" id="GO:0005737">
    <property type="term" value="C:cytoplasm"/>
    <property type="evidence" value="ECO:0007669"/>
    <property type="project" value="TreeGrafter"/>
</dbReference>
<keyword evidence="3" id="KW-0175">Coiled coil</keyword>
<evidence type="ECO:0000259" key="5">
    <source>
        <dbReference type="Pfam" id="PF18972"/>
    </source>
</evidence>
<feature type="domain" description="Maestro-like HEAT-repeats" evidence="6">
    <location>
        <begin position="563"/>
        <end position="796"/>
    </location>
</feature>
<feature type="region of interest" description="Disordered" evidence="4">
    <location>
        <begin position="152"/>
        <end position="171"/>
    </location>
</feature>
<dbReference type="PANTHER" id="PTHR23120">
    <property type="entry name" value="MAESTRO-RELATED HEAT DOMAIN-CONTAINING"/>
    <property type="match status" value="1"/>
</dbReference>
<evidence type="ECO:0000259" key="8">
    <source>
        <dbReference type="Pfam" id="PF23227"/>
    </source>
</evidence>
<dbReference type="InterPro" id="IPR011989">
    <property type="entry name" value="ARM-like"/>
</dbReference>
<dbReference type="PANTHER" id="PTHR23120:SF17">
    <property type="entry name" value="MAESTRO HEAT-LIKE REPEAT-CONTAINING PROTEIN FAMILY MEMBER 7"/>
    <property type="match status" value="1"/>
</dbReference>
<evidence type="ECO:0000259" key="6">
    <source>
        <dbReference type="Pfam" id="PF21047"/>
    </source>
</evidence>
<gene>
    <name evidence="9" type="ORF">J0S82_009832</name>
</gene>
<dbReference type="InterPro" id="IPR048465">
    <property type="entry name" value="Maestro-like_HEAT"/>
</dbReference>
<dbReference type="InterPro" id="IPR011990">
    <property type="entry name" value="TPR-like_helical_dom_sf"/>
</dbReference>
<dbReference type="Pfam" id="PF23210">
    <property type="entry name" value="HEAT_Maestro_2"/>
    <property type="match status" value="1"/>
</dbReference>
<feature type="region of interest" description="Disordered" evidence="4">
    <location>
        <begin position="1408"/>
        <end position="1431"/>
    </location>
</feature>
<protein>
    <submittedName>
        <fullName evidence="9">Maestro heat-like repeat-containing protein family member 7</fullName>
    </submittedName>
</protein>
<dbReference type="InterPro" id="IPR016024">
    <property type="entry name" value="ARM-type_fold"/>
</dbReference>
<dbReference type="InterPro" id="IPR055408">
    <property type="entry name" value="HEAT_MROH2B-like"/>
</dbReference>
<dbReference type="Gene3D" id="1.25.40.10">
    <property type="entry name" value="Tetratricopeptide repeat domain"/>
    <property type="match status" value="1"/>
</dbReference>
<dbReference type="SUPFAM" id="SSF48452">
    <property type="entry name" value="TPR-like"/>
    <property type="match status" value="1"/>
</dbReference>
<evidence type="ECO:0000256" key="4">
    <source>
        <dbReference type="SAM" id="MobiDB-lite"/>
    </source>
</evidence>
<dbReference type="InterPro" id="IPR019734">
    <property type="entry name" value="TPR_rpt"/>
</dbReference>
<feature type="domain" description="MROH2B-like HEAT-repeats" evidence="7">
    <location>
        <begin position="423"/>
        <end position="537"/>
    </location>
</feature>
<sequence>MALSAGASLVPREDSAMTPRLNSTGTPSFDSATVSGSNPDMTLVPLLNPPPSPGSATILDLSPVSEEAPGLVSDNTPRPSESRSVTPVSLQNSASHFSEAGGLDLSHISRPHSEVALGPASYLCPGSTEAPGLNSGVCSEEPLNSFSNKTFELGKSNSNPSRAELNPSARPRSRETLLLGHCISRPSSTVLLVPGSNSSRDAGSNQLLSLGSRNISTVDLKTPGSRGSLIPDMKETIALVSRNISGSVSKGTFGTTWNTSSQETINMASNGNPKPDLNMTVTQASCLTLIPASSDGVSLHSSAHRPNATISPPSCMTLVLGSSETLSMGSSLIFSDTSTLTLSSQQDYSEDDTAGLLEENRGSWNQMAGIEVGQFPLGFPACDVLDKDATAFQNVPEGVFGEVSACLVKVPEKREDGNKMALVENAIAFQKNQDLLDVDGKKTMIKKMMRQIQEEPLDSLSSPTRQKAMETLTELSHSQPVLGVRERAELVSTCVKSVFSLPSVQAMQERDAAKAEAIQTLYCQTLDALQTLLNALFVEDPTPAGLKSILEPLGPWMNSGKTHERRRAVNSNVSVLNHTLLTLPFFMSSGFPTLGLLLGRLILRIGDPDEEIGREALDGIIILYTILELQKRIRDKEETNKKELYESNKRFLGPYNPANPCQNILRVIAEFGDFLGPQQVKDLLLAALEGLKGGSEAQGKDLGEMMQLASEVTLSSVLEWYRHRAVEVIPEIMQSIYVQLSYIQEPRAREVALLPVSLLASSFMTEVVVALLMCPLPLDSNGAEMWRQLILRKPSCDIRDLLDLLLTSLKEKPVTKKGRASIVPLAAASGLCELLSVNSCVGRVRRIYPQLLLALLIQVHYHIGLNLPGRMVSHKDPKKDPEPAVFAPVREHQYLGTERSFSGHLGPQLVRLGSWEVPSSGAGWREASAFWWVVKVVKTLLLKMGCSYEATFLEDQGGWALLEQAENHHRGVSLLARAMVQYSCQELCRLLYLLIPLLERGDEKHKITATAFFVEMEQVRRIPEEYSLGRMAEGLSHRNPIMKVLSIRGLVILASRTEKTAKVQALLPSMVKGLKGMDGLLVVEAIHNLKTILKGQDRKLTDNLVCVEMLQVLLLHFCDPREDVRCSSVNLYGKVVQKLRSPRTPAVEEQLISTLVPLLLTMQEGNAKVAQKCVKTLFRCSCYMAWELPKRAYSRKPWDNKQQTVAKICKYLVSTYRDSAFTFLNQSLEYAKNSRASLRKSSVIFIGSLVPCMENIMTEERLYEVKATLESLRHDPEASVCIYASQARDHILASYWRNSWPVPHGDSWVCDPATTHRWNPSCENLPTSHQRRSWIMQALSSWKMSLKHSRSRSEEGWRLSLEVVRLRGLGAMLVEMARAAQLKRQVLGRRDGGGGAGPATPLVRRNQRHAGRRMGESRGVMAQPQPDAPSDDAMDSFLEKFQSQPYRGGFHQDKWEEEFEKIPLFMKKAPSEIDPKENPDLACLQSIIFDDERSPEEQAKTYKDEGNDYFKEKDYKKAVISYTEGLKKKCADLELNAVLYTNRAAAQYYLGNFRSALNDVTAARKLKPCHLKAIVRGALCHLELKNFAAAVNWCDEGLQIDAKEKKLLEMRAKADKLKRTEQRDIRKAKLKEKKEQNQNDTLLQAIKARNIRLVSEAAHEDEDSDSEGLGELFLDGLSSENPYGARLGIDDQGRLSWPVLFLYPEYSQSDFISAFHEDSRFMDHLMVMFGEAPSWDLEQKYCPDNLEVYFEDEDRAELYRVPPRSTLLQVLQHPRYCVKALTPAFLVCVGSSPFCKNYLQGRKVHQLFAVPFLEGLTWPQPYSWDDLQSYLSPPPPHPGRNVLPAPDAEECEWACPDGAGGPTEWQEVILVTRLSPAFQELATDPAALFHSSQGYGQVLHSLSCNVPNLSAWIQGFSLQKPLPEPTAEPPQHLTPSQWVSLDSKSCFDKWGVLLP</sequence>
<dbReference type="Proteomes" id="UP000700334">
    <property type="component" value="Unassembled WGS sequence"/>
</dbReference>
<feature type="compositionally biased region" description="Polar residues" evidence="4">
    <location>
        <begin position="73"/>
        <end position="86"/>
    </location>
</feature>
<feature type="coiled-coil region" evidence="3">
    <location>
        <begin position="1600"/>
        <end position="1645"/>
    </location>
</feature>
<dbReference type="EMBL" id="JAGFMF010011617">
    <property type="protein sequence ID" value="KAG8518912.1"/>
    <property type="molecule type" value="Genomic_DNA"/>
</dbReference>
<evidence type="ECO:0000256" key="1">
    <source>
        <dbReference type="ARBA" id="ARBA00022737"/>
    </source>
</evidence>
<proteinExistence type="inferred from homology"/>
<feature type="region of interest" description="Disordered" evidence="4">
    <location>
        <begin position="1"/>
        <end position="86"/>
    </location>
</feature>
<comment type="similarity">
    <text evidence="2">Belongs to the TTC4 family.</text>
</comment>
<feature type="domain" description="Cns1/TTC4 wheel" evidence="5">
    <location>
        <begin position="1692"/>
        <end position="1778"/>
    </location>
</feature>